<feature type="region of interest" description="Disordered" evidence="19">
    <location>
        <begin position="655"/>
        <end position="680"/>
    </location>
</feature>
<keyword evidence="4" id="KW-1003">Cell membrane</keyword>
<keyword evidence="11" id="KW-0851">Voltage-gated channel</keyword>
<dbReference type="Pfam" id="PF21014">
    <property type="entry name" value="Slowpoke_C"/>
    <property type="match status" value="1"/>
</dbReference>
<evidence type="ECO:0000256" key="2">
    <source>
        <dbReference type="ARBA" id="ARBA00008648"/>
    </source>
</evidence>
<dbReference type="PRINTS" id="PR01449">
    <property type="entry name" value="BKCHANNELA"/>
</dbReference>
<accession>A0A3P8PVF5</accession>
<dbReference type="InterPro" id="IPR005821">
    <property type="entry name" value="Ion_trans_dom"/>
</dbReference>
<evidence type="ECO:0000256" key="18">
    <source>
        <dbReference type="ARBA" id="ARBA00033447"/>
    </source>
</evidence>
<dbReference type="Gene3D" id="1.10.287.70">
    <property type="match status" value="1"/>
</dbReference>
<evidence type="ECO:0000256" key="1">
    <source>
        <dbReference type="ARBA" id="ARBA00004651"/>
    </source>
</evidence>
<reference evidence="23" key="2">
    <citation type="submission" date="2023-03" db="EMBL/GenBank/DDBJ databases">
        <authorList>
            <consortium name="Wellcome Sanger Institute Data Sharing"/>
        </authorList>
    </citation>
    <scope>NUCLEOTIDE SEQUENCE [LARGE SCALE GENOMIC DNA]</scope>
</reference>
<dbReference type="GO" id="GO:0046872">
    <property type="term" value="F:metal ion binding"/>
    <property type="evidence" value="ECO:0007669"/>
    <property type="project" value="UniProtKB-KW"/>
</dbReference>
<dbReference type="PANTHER" id="PTHR10027">
    <property type="entry name" value="CALCIUM-ACTIVATED POTASSIUM CHANNEL ALPHA CHAIN"/>
    <property type="match status" value="1"/>
</dbReference>
<feature type="transmembrane region" description="Helical" evidence="20">
    <location>
        <begin position="57"/>
        <end position="79"/>
    </location>
</feature>
<feature type="domain" description="RCK N-terminal" evidence="21">
    <location>
        <begin position="380"/>
        <end position="522"/>
    </location>
</feature>
<dbReference type="FunFam" id="1.10.287.70:FF:000015">
    <property type="entry name" value="Calcium-activated potassium channel subunit alpha-1 isoform X7"/>
    <property type="match status" value="1"/>
</dbReference>
<evidence type="ECO:0000256" key="7">
    <source>
        <dbReference type="ARBA" id="ARBA00022723"/>
    </source>
</evidence>
<dbReference type="Pfam" id="PF22614">
    <property type="entry name" value="Slo-like_RCK"/>
    <property type="match status" value="2"/>
</dbReference>
<feature type="compositionally biased region" description="Low complexity" evidence="19">
    <location>
        <begin position="1087"/>
        <end position="1107"/>
    </location>
</feature>
<keyword evidence="6 20" id="KW-0812">Transmembrane</keyword>
<feature type="transmembrane region" description="Helical" evidence="20">
    <location>
        <begin position="190"/>
        <end position="208"/>
    </location>
</feature>
<evidence type="ECO:0000313" key="22">
    <source>
        <dbReference type="Ensembl" id="ENSACLP00000021036.2"/>
    </source>
</evidence>
<evidence type="ECO:0000256" key="4">
    <source>
        <dbReference type="ARBA" id="ARBA00022475"/>
    </source>
</evidence>
<keyword evidence="5" id="KW-0633">Potassium transport</keyword>
<feature type="transmembrane region" description="Helical" evidence="20">
    <location>
        <begin position="152"/>
        <end position="170"/>
    </location>
</feature>
<dbReference type="Proteomes" id="UP000265100">
    <property type="component" value="Chromosome 13"/>
</dbReference>
<dbReference type="AlphaFoldDB" id="A0A3P8PVF5"/>
<keyword evidence="10" id="KW-0460">Magnesium</keyword>
<evidence type="ECO:0000256" key="13">
    <source>
        <dbReference type="ARBA" id="ARBA00022989"/>
    </source>
</evidence>
<dbReference type="GO" id="GO:0034702">
    <property type="term" value="C:monoatomic ion channel complex"/>
    <property type="evidence" value="ECO:0007669"/>
    <property type="project" value="UniProtKB-KW"/>
</dbReference>
<evidence type="ECO:0000256" key="14">
    <source>
        <dbReference type="ARBA" id="ARBA00023065"/>
    </source>
</evidence>
<dbReference type="Pfam" id="PF03493">
    <property type="entry name" value="BK_channel_a"/>
    <property type="match status" value="1"/>
</dbReference>
<evidence type="ECO:0000259" key="21">
    <source>
        <dbReference type="PROSITE" id="PS51201"/>
    </source>
</evidence>
<dbReference type="InterPro" id="IPR047871">
    <property type="entry name" value="K_chnl_Slo-like"/>
</dbReference>
<evidence type="ECO:0000256" key="15">
    <source>
        <dbReference type="ARBA" id="ARBA00023136"/>
    </source>
</evidence>
<evidence type="ECO:0000313" key="23">
    <source>
        <dbReference type="Proteomes" id="UP000265100"/>
    </source>
</evidence>
<feature type="region of interest" description="Disordered" evidence="19">
    <location>
        <begin position="1"/>
        <end position="21"/>
    </location>
</feature>
<dbReference type="Gene3D" id="3.40.50.720">
    <property type="entry name" value="NAD(P)-binding Rossmann-like Domain"/>
    <property type="match status" value="2"/>
</dbReference>
<evidence type="ECO:0000256" key="8">
    <source>
        <dbReference type="ARBA" id="ARBA00022826"/>
    </source>
</evidence>
<keyword evidence="14" id="KW-0406">Ion transport</keyword>
<evidence type="ECO:0000256" key="9">
    <source>
        <dbReference type="ARBA" id="ARBA00022837"/>
    </source>
</evidence>
<reference evidence="22" key="4">
    <citation type="submission" date="2025-09" db="UniProtKB">
        <authorList>
            <consortium name="Ensembl"/>
        </authorList>
    </citation>
    <scope>IDENTIFICATION</scope>
</reference>
<keyword evidence="9" id="KW-0106">Calcium</keyword>
<protein>
    <recommendedName>
        <fullName evidence="17">BK channel</fullName>
    </recommendedName>
    <alternativeName>
        <fullName evidence="18">Slowpoke homolog</fullName>
    </alternativeName>
</protein>
<organism evidence="22 23">
    <name type="scientific">Astatotilapia calliptera</name>
    <name type="common">Eastern happy</name>
    <name type="synonym">Chromis callipterus</name>
    <dbReference type="NCBI Taxonomy" id="8154"/>
    <lineage>
        <taxon>Eukaryota</taxon>
        <taxon>Metazoa</taxon>
        <taxon>Chordata</taxon>
        <taxon>Craniata</taxon>
        <taxon>Vertebrata</taxon>
        <taxon>Euteleostomi</taxon>
        <taxon>Actinopterygii</taxon>
        <taxon>Neopterygii</taxon>
        <taxon>Teleostei</taxon>
        <taxon>Neoteleostei</taxon>
        <taxon>Acanthomorphata</taxon>
        <taxon>Ovalentaria</taxon>
        <taxon>Cichlomorphae</taxon>
        <taxon>Cichliformes</taxon>
        <taxon>Cichlidae</taxon>
        <taxon>African cichlids</taxon>
        <taxon>Pseudocrenilabrinae</taxon>
        <taxon>Haplochromini</taxon>
        <taxon>Astatotilapia</taxon>
    </lineage>
</organism>
<proteinExistence type="inferred from homology"/>
<evidence type="ECO:0000256" key="10">
    <source>
        <dbReference type="ARBA" id="ARBA00022842"/>
    </source>
</evidence>
<keyword evidence="13 20" id="KW-1133">Transmembrane helix</keyword>
<dbReference type="SUPFAM" id="SSF81324">
    <property type="entry name" value="Voltage-gated potassium channels"/>
    <property type="match status" value="1"/>
</dbReference>
<keyword evidence="8" id="KW-0631">Potassium channel</keyword>
<evidence type="ECO:0000256" key="5">
    <source>
        <dbReference type="ARBA" id="ARBA00022538"/>
    </source>
</evidence>
<feature type="transmembrane region" description="Helical" evidence="20">
    <location>
        <begin position="273"/>
        <end position="294"/>
    </location>
</feature>
<feature type="region of interest" description="Disordered" evidence="19">
    <location>
        <begin position="103"/>
        <end position="125"/>
    </location>
</feature>
<evidence type="ECO:0000256" key="20">
    <source>
        <dbReference type="SAM" id="Phobius"/>
    </source>
</evidence>
<dbReference type="PRINTS" id="PR00169">
    <property type="entry name" value="KCHANNEL"/>
</dbReference>
<reference evidence="22 23" key="1">
    <citation type="submission" date="2018-05" db="EMBL/GenBank/DDBJ databases">
        <authorList>
            <person name="Datahose"/>
        </authorList>
    </citation>
    <scope>NUCLEOTIDE SEQUENCE</scope>
</reference>
<dbReference type="GO" id="GO:0045211">
    <property type="term" value="C:postsynaptic membrane"/>
    <property type="evidence" value="ECO:0007669"/>
    <property type="project" value="TreeGrafter"/>
</dbReference>
<keyword evidence="23" id="KW-1185">Reference proteome</keyword>
<evidence type="ECO:0000256" key="16">
    <source>
        <dbReference type="ARBA" id="ARBA00023303"/>
    </source>
</evidence>
<reference evidence="22" key="3">
    <citation type="submission" date="2025-08" db="UniProtKB">
        <authorList>
            <consortium name="Ensembl"/>
        </authorList>
    </citation>
    <scope>IDENTIFICATION</scope>
</reference>
<dbReference type="SUPFAM" id="SSF51735">
    <property type="entry name" value="NAD(P)-binding Rossmann-fold domains"/>
    <property type="match status" value="1"/>
</dbReference>
<evidence type="ECO:0000256" key="19">
    <source>
        <dbReference type="SAM" id="MobiDB-lite"/>
    </source>
</evidence>
<dbReference type="InterPro" id="IPR003929">
    <property type="entry name" value="K_chnl_BK_asu"/>
</dbReference>
<dbReference type="GeneTree" id="ENSGT00940000154935"/>
<keyword evidence="12" id="KW-0630">Potassium</keyword>
<evidence type="ECO:0000256" key="3">
    <source>
        <dbReference type="ARBA" id="ARBA00022448"/>
    </source>
</evidence>
<feature type="transmembrane region" description="Helical" evidence="20">
    <location>
        <begin position="340"/>
        <end position="358"/>
    </location>
</feature>
<feature type="transmembrane region" description="Helical" evidence="20">
    <location>
        <begin position="310"/>
        <end position="328"/>
    </location>
</feature>
<dbReference type="Pfam" id="PF00520">
    <property type="entry name" value="Ion_trans"/>
    <property type="match status" value="1"/>
</dbReference>
<dbReference type="Ensembl" id="ENSACLT00000021516.2">
    <property type="protein sequence ID" value="ENSACLP00000021036.2"/>
    <property type="gene ID" value="ENSACLG00000013694.2"/>
</dbReference>
<evidence type="ECO:0000256" key="12">
    <source>
        <dbReference type="ARBA" id="ARBA00022958"/>
    </source>
</evidence>
<dbReference type="GO" id="GO:0060072">
    <property type="term" value="F:large conductance calcium-activated potassium channel activity"/>
    <property type="evidence" value="ECO:0007669"/>
    <property type="project" value="TreeGrafter"/>
</dbReference>
<keyword evidence="3" id="KW-0813">Transport</keyword>
<evidence type="ECO:0000256" key="17">
    <source>
        <dbReference type="ARBA" id="ARBA00029579"/>
    </source>
</evidence>
<comment type="similarity">
    <text evidence="2">Belongs to the potassium channel family. Calcium-activated (TC 1.A.1.3) subfamily. KCa1.1/KCNMA1 sub-subfamily.</text>
</comment>
<keyword evidence="7" id="KW-0479">Metal-binding</keyword>
<evidence type="ECO:0000256" key="6">
    <source>
        <dbReference type="ARBA" id="ARBA00022692"/>
    </source>
</evidence>
<keyword evidence="16" id="KW-0407">Ion channel</keyword>
<dbReference type="InterPro" id="IPR048735">
    <property type="entry name" value="Slowpoke-like_C"/>
</dbReference>
<dbReference type="InterPro" id="IPR036291">
    <property type="entry name" value="NAD(P)-bd_dom_sf"/>
</dbReference>
<dbReference type="PROSITE" id="PS51201">
    <property type="entry name" value="RCK_N"/>
    <property type="match status" value="2"/>
</dbReference>
<comment type="subcellular location">
    <subcellularLocation>
        <location evidence="1">Cell membrane</location>
        <topology evidence="1">Multi-pass membrane protein</topology>
    </subcellularLocation>
</comment>
<evidence type="ECO:0000256" key="11">
    <source>
        <dbReference type="ARBA" id="ARBA00022882"/>
    </source>
</evidence>
<feature type="compositionally biased region" description="Basic and acidic residues" evidence="19">
    <location>
        <begin position="1119"/>
        <end position="1128"/>
    </location>
</feature>
<dbReference type="PANTHER" id="PTHR10027:SF33">
    <property type="entry name" value="CALCIUM-ACTIVATED POTASSIUM CHANNEL SUBUNIT ALPHA-1-RELATED"/>
    <property type="match status" value="1"/>
</dbReference>
<dbReference type="FunFam" id="3.40.50.720:FF:000005">
    <property type="entry name" value="calcium-activated potassium channel subunit alpha-1 isoform X6"/>
    <property type="match status" value="1"/>
</dbReference>
<dbReference type="InterPro" id="IPR003148">
    <property type="entry name" value="RCK_N"/>
</dbReference>
<name>A0A3P8PVF5_ASTCA</name>
<feature type="region of interest" description="Disordered" evidence="19">
    <location>
        <begin position="1084"/>
        <end position="1149"/>
    </location>
</feature>
<dbReference type="Bgee" id="ENSACLG00000013694">
    <property type="expression patterns" value="Expressed in camera-type eye and 5 other cell types or tissues"/>
</dbReference>
<sequence length="1187" mass="133611">MLAEADGTVPHGSDSSMRTSNINNNINPDSSILISRMADVVIPYSSEVPCDNNGQRMWWAFLASSMVTFFGGLFIILLWRTLKYLWTVCCHCNIKNKEAQKVNNPANNQAADRAPKGPDEKEEAPANEVGWMTSVKDWAGVMISAQTLTGRVLVVLVFALSIGALGIYFIDSSDPIESCQNFYKDFTLQIDMAFNVFFLLYFGLRFIAANDKLWFWLEVNSVVDFFTVPPVFVSVYLNRSWLGLRFLRALRLIQFSEILQFLNILKTSNSIKLVNLCSIFISTWLTAAGFIHLVENSGDPWENFQNSQSLSYWECVYLLMVTMSTVGYGDVYARTTLGRLFMVFFILGGLAMFASYVPEIIELIGNRKKYGGSYSAVNGRKHIVVCGHITLESVSNFLKDFLHKDRDDVNVEIVFLHNISPNLELEALFKRHFTQVEFYQGSVLNPHDLARVKIESADACLILANKYCADPDAEDASNIMRVISIKNYHPKIRIITQMLQYHNKAHLLNIPSWNWKEGDDAICLAELKAGFIAQSCLAQGLSTMLANLFSMRSFIEIEEDTWQKYYLEGVANEMYTEYLSSAFVGLSFPMVCELCYVKLKLLLIAIEFKSEQRESRSSNKISRFFFSSQVLFAASCHDDITDPKRIKKCGCKRLEDEHPSTLSPKKKQRNGGMRNSPNCSPKMMSRHDPLLIPGNEQIENMDMNVKRYDSTGMFHWCPSKDIEKVILTRSEASMTVLSGHVVVCIFGDVTSALVGLRNLVMPLRASNFHYHELKPIVFVGSLDYLRREWETLHNFPKVSILPGTPLSRADLRAVNINLCDMCVILSANQNNIEDASLQDKECILATLNIKSMQFDDSIGVLQANSQGFTPPGMDRSSPDSSPVHGFVRQASVTTGSNIPIITELVNDSNVQFLDQDDDDDPDTELYLTQPFACGTAFAVSVLDSLMSATYFNDNILTLIRTLVTGGATPELEGLLAEENALRGGYSTPQTLANRDRCRVAQLALYDGPFADLGDGGCYGDLFCKALKTYNMLCFGIYRLRDAHLGAPSQCTKRYVITNPPYEFELVPTDLIFCLMQFDHNAGQSRTSLSHSSHSSHSSSKKSSSVHSIPPSNRQNRSSKTRESREKQNATRMNRMGQEKKWFTDEPENAYPRNIQIKPMSTHMANQVNQYKSTSSLIPPIREVEDEC</sequence>
<keyword evidence="15 20" id="KW-0472">Membrane</keyword>
<feature type="domain" description="RCK N-terminal" evidence="21">
    <location>
        <begin position="738"/>
        <end position="882"/>
    </location>
</feature>